<feature type="domain" description="Serine aminopeptidase S33" evidence="2">
    <location>
        <begin position="67"/>
        <end position="276"/>
    </location>
</feature>
<protein>
    <submittedName>
        <fullName evidence="3">Lysophospholipase</fullName>
    </submittedName>
</protein>
<dbReference type="InterPro" id="IPR022742">
    <property type="entry name" value="Hydrolase_4"/>
</dbReference>
<accession>A0ABQ2BBW8</accession>
<name>A0ABQ2BBW8_9MICO</name>
<comment type="caution">
    <text evidence="3">The sequence shown here is derived from an EMBL/GenBank/DDBJ whole genome shotgun (WGS) entry which is preliminary data.</text>
</comment>
<dbReference type="Proteomes" id="UP000632535">
    <property type="component" value="Unassembled WGS sequence"/>
</dbReference>
<evidence type="ECO:0000256" key="1">
    <source>
        <dbReference type="SAM" id="MobiDB-lite"/>
    </source>
</evidence>
<feature type="compositionally biased region" description="Low complexity" evidence="1">
    <location>
        <begin position="374"/>
        <end position="386"/>
    </location>
</feature>
<keyword evidence="4" id="KW-1185">Reference proteome</keyword>
<evidence type="ECO:0000313" key="3">
    <source>
        <dbReference type="EMBL" id="GGI10481.1"/>
    </source>
</evidence>
<dbReference type="Pfam" id="PF12146">
    <property type="entry name" value="Hydrolase_4"/>
    <property type="match status" value="1"/>
</dbReference>
<evidence type="ECO:0000259" key="2">
    <source>
        <dbReference type="Pfam" id="PF12146"/>
    </source>
</evidence>
<dbReference type="EMBL" id="BMDG01000011">
    <property type="protein sequence ID" value="GGI10481.1"/>
    <property type="molecule type" value="Genomic_DNA"/>
</dbReference>
<feature type="region of interest" description="Disordered" evidence="1">
    <location>
        <begin position="374"/>
        <end position="393"/>
    </location>
</feature>
<sequence length="393" mass="43918">MSQPRTGTTPDDRPAAGRVWRPDVLPGFEQRTLELEPDFEGECVATLVRRAPTALADAAVPDAGVDVLYVHGWNDYYFQPHLAAFWEARGARFYALDLRKYGRSLRSWQTPGFITRLRTYDEEIEAALAVVGHGPDRAPEQEHGPHAGERRRLVLMGHSTGGLVLSLWLAHHPGRAEALVLNSPWLEFQTRHLGRRMLEPGVRVQAALAPLSHMINLDQGFYARSISTRFDGEWDYEPEWRSDTGWRPTPAWLSAVFRGHDRVARGLGLEVPVLVLLSARSTPPVRWSEDMMRTDTVLDVVGVARRAADLGSRVTIVRLEGALHDVTLSAAPVRDAVWAETSRWLRAYLPTGRDAEPAQQPWWRRLFGRRGPAAPTRALTAAAPSRSPRPPSG</sequence>
<proteinExistence type="predicted"/>
<dbReference type="Gene3D" id="3.40.50.1820">
    <property type="entry name" value="alpha/beta hydrolase"/>
    <property type="match status" value="1"/>
</dbReference>
<gene>
    <name evidence="3" type="ORF">GCM10007368_31450</name>
</gene>
<dbReference type="InterPro" id="IPR029058">
    <property type="entry name" value="AB_hydrolase_fold"/>
</dbReference>
<dbReference type="RefSeq" id="WP_188524661.1">
    <property type="nucleotide sequence ID" value="NZ_BMDG01000011.1"/>
</dbReference>
<evidence type="ECO:0000313" key="4">
    <source>
        <dbReference type="Proteomes" id="UP000632535"/>
    </source>
</evidence>
<dbReference type="SUPFAM" id="SSF53474">
    <property type="entry name" value="alpha/beta-Hydrolases"/>
    <property type="match status" value="1"/>
</dbReference>
<organism evidence="3 4">
    <name type="scientific">Isoptericola cucumis</name>
    <dbReference type="NCBI Taxonomy" id="1776856"/>
    <lineage>
        <taxon>Bacteria</taxon>
        <taxon>Bacillati</taxon>
        <taxon>Actinomycetota</taxon>
        <taxon>Actinomycetes</taxon>
        <taxon>Micrococcales</taxon>
        <taxon>Promicromonosporaceae</taxon>
        <taxon>Isoptericola</taxon>
    </lineage>
</organism>
<reference evidence="4" key="1">
    <citation type="journal article" date="2019" name="Int. J. Syst. Evol. Microbiol.">
        <title>The Global Catalogue of Microorganisms (GCM) 10K type strain sequencing project: providing services to taxonomists for standard genome sequencing and annotation.</title>
        <authorList>
            <consortium name="The Broad Institute Genomics Platform"/>
            <consortium name="The Broad Institute Genome Sequencing Center for Infectious Disease"/>
            <person name="Wu L."/>
            <person name="Ma J."/>
        </authorList>
    </citation>
    <scope>NUCLEOTIDE SEQUENCE [LARGE SCALE GENOMIC DNA]</scope>
    <source>
        <strain evidence="4">CCM 8653</strain>
    </source>
</reference>